<evidence type="ECO:0000259" key="2">
    <source>
        <dbReference type="PROSITE" id="PS50980"/>
    </source>
</evidence>
<dbReference type="AlphaFoldDB" id="A0A2A2M3M3"/>
<keyword evidence="4" id="KW-1185">Reference proteome</keyword>
<evidence type="ECO:0000313" key="3">
    <source>
        <dbReference type="EMBL" id="PAV93046.1"/>
    </source>
</evidence>
<name>A0A2A2M3M3_9BILA</name>
<evidence type="ECO:0000313" key="4">
    <source>
        <dbReference type="Proteomes" id="UP000218231"/>
    </source>
</evidence>
<evidence type="ECO:0000256" key="1">
    <source>
        <dbReference type="SAM" id="MobiDB-lite"/>
    </source>
</evidence>
<accession>A0A2A2M3M3</accession>
<dbReference type="EMBL" id="LIAE01005783">
    <property type="protein sequence ID" value="PAV93046.1"/>
    <property type="molecule type" value="Genomic_DNA"/>
</dbReference>
<sequence>MRSPDAVGALESFGIGARAGQIGGEAFGEAIERVDVIATALEPVAHLFPRQGHGQAAAGIDAVVEHAQLLLRALERGMQRRHPSCEQGLLAHAAAHRILVELCGGYGRVGPGRQCGDQRRRFLLRRDVDPVERKGARQRRQDAAGDRPVTTFDLRQVTGRNAEALAERRLAERQPRAQRAHPIAGEQTGAGRLGDREKQPRRSLPMSSTLNELERRRAAARAGGGEKRVAAQHAKGKLTARERLDILLDEGSFEEIDM</sequence>
<dbReference type="InterPro" id="IPR011762">
    <property type="entry name" value="COA_CT_N"/>
</dbReference>
<dbReference type="STRING" id="2018661.A0A2A2M3M3"/>
<dbReference type="SUPFAM" id="SSF52096">
    <property type="entry name" value="ClpP/crotonase"/>
    <property type="match status" value="1"/>
</dbReference>
<comment type="caution">
    <text evidence="3">The sequence shown here is derived from an EMBL/GenBank/DDBJ whole genome shotgun (WGS) entry which is preliminary data.</text>
</comment>
<organism evidence="3 4">
    <name type="scientific">Diploscapter pachys</name>
    <dbReference type="NCBI Taxonomy" id="2018661"/>
    <lineage>
        <taxon>Eukaryota</taxon>
        <taxon>Metazoa</taxon>
        <taxon>Ecdysozoa</taxon>
        <taxon>Nematoda</taxon>
        <taxon>Chromadorea</taxon>
        <taxon>Rhabditida</taxon>
        <taxon>Rhabditina</taxon>
        <taxon>Rhabditomorpha</taxon>
        <taxon>Rhabditoidea</taxon>
        <taxon>Rhabditidae</taxon>
        <taxon>Diploscapter</taxon>
    </lineage>
</organism>
<dbReference type="PROSITE" id="PS50980">
    <property type="entry name" value="COA_CT_NTER"/>
    <property type="match status" value="1"/>
</dbReference>
<gene>
    <name evidence="3" type="ORF">WR25_22314</name>
</gene>
<dbReference type="Gene3D" id="3.90.226.10">
    <property type="entry name" value="2-enoyl-CoA Hydratase, Chain A, domain 1"/>
    <property type="match status" value="1"/>
</dbReference>
<reference evidence="3 4" key="1">
    <citation type="journal article" date="2017" name="Curr. Biol.">
        <title>Genome architecture and evolution of a unichromosomal asexual nematode.</title>
        <authorList>
            <person name="Fradin H."/>
            <person name="Zegar C."/>
            <person name="Gutwein M."/>
            <person name="Lucas J."/>
            <person name="Kovtun M."/>
            <person name="Corcoran D."/>
            <person name="Baugh L.R."/>
            <person name="Kiontke K."/>
            <person name="Gunsalus K."/>
            <person name="Fitch D.H."/>
            <person name="Piano F."/>
        </authorList>
    </citation>
    <scope>NUCLEOTIDE SEQUENCE [LARGE SCALE GENOMIC DNA]</scope>
    <source>
        <strain evidence="3">PF1309</strain>
    </source>
</reference>
<feature type="domain" description="CoA carboxyltransferase N-terminal" evidence="2">
    <location>
        <begin position="206"/>
        <end position="258"/>
    </location>
</feature>
<protein>
    <recommendedName>
        <fullName evidence="2">CoA carboxyltransferase N-terminal domain-containing protein</fullName>
    </recommendedName>
</protein>
<feature type="region of interest" description="Disordered" evidence="1">
    <location>
        <begin position="169"/>
        <end position="236"/>
    </location>
</feature>
<proteinExistence type="predicted"/>
<dbReference type="InterPro" id="IPR029045">
    <property type="entry name" value="ClpP/crotonase-like_dom_sf"/>
</dbReference>
<dbReference type="Proteomes" id="UP000218231">
    <property type="component" value="Unassembled WGS sequence"/>
</dbReference>